<dbReference type="InterPro" id="IPR017441">
    <property type="entry name" value="Protein_kinase_ATP_BS"/>
</dbReference>
<keyword evidence="4 5" id="KW-0067">ATP-binding</keyword>
<dbReference type="GO" id="GO:0004674">
    <property type="term" value="F:protein serine/threonine kinase activity"/>
    <property type="evidence" value="ECO:0007669"/>
    <property type="project" value="TreeGrafter"/>
</dbReference>
<proteinExistence type="predicted"/>
<evidence type="ECO:0000256" key="3">
    <source>
        <dbReference type="ARBA" id="ARBA00022777"/>
    </source>
</evidence>
<dbReference type="PROSITE" id="PS50011">
    <property type="entry name" value="PROTEIN_KINASE_DOM"/>
    <property type="match status" value="1"/>
</dbReference>
<gene>
    <name evidence="7" type="ORF">SHKM778_42100</name>
</gene>
<feature type="binding site" evidence="5">
    <location>
        <position position="43"/>
    </location>
    <ligand>
        <name>ATP</name>
        <dbReference type="ChEBI" id="CHEBI:30616"/>
    </ligand>
</feature>
<dbReference type="InterPro" id="IPR008271">
    <property type="entry name" value="Ser/Thr_kinase_AS"/>
</dbReference>
<evidence type="ECO:0000256" key="5">
    <source>
        <dbReference type="PROSITE-ProRule" id="PRU10141"/>
    </source>
</evidence>
<evidence type="ECO:0000256" key="1">
    <source>
        <dbReference type="ARBA" id="ARBA00022679"/>
    </source>
</evidence>
<evidence type="ECO:0000256" key="4">
    <source>
        <dbReference type="ARBA" id="ARBA00022840"/>
    </source>
</evidence>
<dbReference type="Gene3D" id="1.10.510.10">
    <property type="entry name" value="Transferase(Phosphotransferase) domain 1"/>
    <property type="match status" value="1"/>
</dbReference>
<reference evidence="7" key="1">
    <citation type="submission" date="2024-06" db="EMBL/GenBank/DDBJ databases">
        <authorList>
            <consortium name="consrtm"/>
            <person name="Uemura M."/>
            <person name="Terahara T."/>
        </authorList>
    </citation>
    <scope>NUCLEOTIDE SEQUENCE</scope>
    <source>
        <strain evidence="7">KM77-8</strain>
    </source>
</reference>
<dbReference type="PROSITE" id="PS00108">
    <property type="entry name" value="PROTEIN_KINASE_ST"/>
    <property type="match status" value="1"/>
</dbReference>
<dbReference type="GO" id="GO:0005524">
    <property type="term" value="F:ATP binding"/>
    <property type="evidence" value="ECO:0007669"/>
    <property type="project" value="UniProtKB-UniRule"/>
</dbReference>
<dbReference type="SUPFAM" id="SSF56112">
    <property type="entry name" value="Protein kinase-like (PK-like)"/>
    <property type="match status" value="1"/>
</dbReference>
<reference evidence="7" key="2">
    <citation type="submission" date="2024-07" db="EMBL/GenBank/DDBJ databases">
        <title>Streptomyces haneummycinica sp. nov., a new antibiotic-producing actinobacterium isolated from marine sediment.</title>
        <authorList>
            <person name="Uemura M."/>
            <person name="Hamada M."/>
            <person name="Hirano S."/>
            <person name="Kobayashi K."/>
            <person name="Ohshiro T."/>
            <person name="Kobayashi T."/>
            <person name="Terahara T."/>
        </authorList>
    </citation>
    <scope>NUCLEOTIDE SEQUENCE</scope>
    <source>
        <strain evidence="7">KM77-8</strain>
    </source>
</reference>
<dbReference type="AlphaFoldDB" id="A0AAT9HK61"/>
<dbReference type="Gene3D" id="3.30.200.20">
    <property type="entry name" value="Phosphorylase Kinase, domain 1"/>
    <property type="match status" value="1"/>
</dbReference>
<evidence type="ECO:0000256" key="2">
    <source>
        <dbReference type="ARBA" id="ARBA00022741"/>
    </source>
</evidence>
<protein>
    <recommendedName>
        <fullName evidence="6">Protein kinase domain-containing protein</fullName>
    </recommendedName>
</protein>
<dbReference type="InterPro" id="IPR000719">
    <property type="entry name" value="Prot_kinase_dom"/>
</dbReference>
<accession>A0AAT9HK61</accession>
<keyword evidence="3" id="KW-0418">Kinase</keyword>
<dbReference type="SMART" id="SM00220">
    <property type="entry name" value="S_TKc"/>
    <property type="match status" value="1"/>
</dbReference>
<evidence type="ECO:0000259" key="6">
    <source>
        <dbReference type="PROSITE" id="PS50011"/>
    </source>
</evidence>
<dbReference type="PANTHER" id="PTHR43289:SF34">
    <property type="entry name" value="SERINE_THREONINE-PROTEIN KINASE YBDM-RELATED"/>
    <property type="match status" value="1"/>
</dbReference>
<keyword evidence="1" id="KW-0808">Transferase</keyword>
<dbReference type="PANTHER" id="PTHR43289">
    <property type="entry name" value="MITOGEN-ACTIVATED PROTEIN KINASE KINASE KINASE 20-RELATED"/>
    <property type="match status" value="1"/>
</dbReference>
<sequence length="277" mass="29253">MERLRPFDPSEIGGHRLVGRLGAGGMGVVYLARSPHGAWCALKVIRAEHAGDPGFRARFRRETELAALLGGRWTVPVVAADADARAPWLATTYVPGPSLAEAIALHGVWPAEQLRSLGSALAEALEDVHTAGLVHRDVKPANVLLTADGPRLIDFGIARAVGATALTADGSVVGSPAISPRAGAGPYGGPAERCVLPRLCPRPRGHRPGGVRYRRCGGVLYRTVHEEPDVEGVPAGLRDVVRRCLAKDPGARPRSPNSVHCSVCSRRAAGCRRGCPR</sequence>
<evidence type="ECO:0000313" key="7">
    <source>
        <dbReference type="EMBL" id="BFO17822.1"/>
    </source>
</evidence>
<dbReference type="Pfam" id="PF00069">
    <property type="entry name" value="Pkinase"/>
    <property type="match status" value="1"/>
</dbReference>
<name>A0AAT9HK61_9ACTN</name>
<organism evidence="7">
    <name type="scientific">Streptomyces haneummycinicus</name>
    <dbReference type="NCBI Taxonomy" id="3074435"/>
    <lineage>
        <taxon>Bacteria</taxon>
        <taxon>Bacillati</taxon>
        <taxon>Actinomycetota</taxon>
        <taxon>Actinomycetes</taxon>
        <taxon>Kitasatosporales</taxon>
        <taxon>Streptomycetaceae</taxon>
        <taxon>Streptomyces</taxon>
    </lineage>
</organism>
<keyword evidence="2 5" id="KW-0547">Nucleotide-binding</keyword>
<feature type="domain" description="Protein kinase" evidence="6">
    <location>
        <begin position="15"/>
        <end position="263"/>
    </location>
</feature>
<dbReference type="PROSITE" id="PS00107">
    <property type="entry name" value="PROTEIN_KINASE_ATP"/>
    <property type="match status" value="1"/>
</dbReference>
<dbReference type="CDD" id="cd14014">
    <property type="entry name" value="STKc_PknB_like"/>
    <property type="match status" value="1"/>
</dbReference>
<dbReference type="EMBL" id="AP035768">
    <property type="protein sequence ID" value="BFO17822.1"/>
    <property type="molecule type" value="Genomic_DNA"/>
</dbReference>
<dbReference type="InterPro" id="IPR011009">
    <property type="entry name" value="Kinase-like_dom_sf"/>
</dbReference>